<dbReference type="GeneID" id="113024534"/>
<dbReference type="GO" id="GO:0005178">
    <property type="term" value="F:integrin binding"/>
    <property type="evidence" value="ECO:0007669"/>
    <property type="project" value="InterPro"/>
</dbReference>
<dbReference type="PANTHER" id="PTHR13771">
    <property type="entry name" value="INTERCELLULAR ADHESION MOLECULE"/>
    <property type="match status" value="1"/>
</dbReference>
<proteinExistence type="predicted"/>
<evidence type="ECO:0000313" key="3">
    <source>
        <dbReference type="Ensembl" id="ENSACLP00000050375.1"/>
    </source>
</evidence>
<reference evidence="3" key="2">
    <citation type="submission" date="2025-08" db="UniProtKB">
        <authorList>
            <consortium name="Ensembl"/>
        </authorList>
    </citation>
    <scope>IDENTIFICATION</scope>
</reference>
<dbReference type="PROSITE" id="PS50835">
    <property type="entry name" value="IG_LIKE"/>
    <property type="match status" value="2"/>
</dbReference>
<evidence type="ECO:0000259" key="2">
    <source>
        <dbReference type="PROSITE" id="PS50835"/>
    </source>
</evidence>
<name>A0AAX7T2G6_ASTCA</name>
<feature type="chain" id="PRO_5044255284" description="Ig-like domain-containing protein" evidence="1">
    <location>
        <begin position="22"/>
        <end position="348"/>
    </location>
</feature>
<dbReference type="GO" id="GO:0007155">
    <property type="term" value="P:cell adhesion"/>
    <property type="evidence" value="ECO:0007669"/>
    <property type="project" value="InterPro"/>
</dbReference>
<evidence type="ECO:0000256" key="1">
    <source>
        <dbReference type="SAM" id="SignalP"/>
    </source>
</evidence>
<feature type="domain" description="Ig-like" evidence="2">
    <location>
        <begin position="146"/>
        <end position="229"/>
    </location>
</feature>
<dbReference type="Pfam" id="PF07679">
    <property type="entry name" value="I-set"/>
    <property type="match status" value="1"/>
</dbReference>
<dbReference type="RefSeq" id="XP_026027498.1">
    <property type="nucleotide sequence ID" value="XM_026171713.1"/>
</dbReference>
<accession>A0AAX7T2G6</accession>
<dbReference type="SUPFAM" id="SSF48726">
    <property type="entry name" value="Immunoglobulin"/>
    <property type="match status" value="2"/>
</dbReference>
<dbReference type="InterPro" id="IPR036179">
    <property type="entry name" value="Ig-like_dom_sf"/>
</dbReference>
<keyword evidence="4" id="KW-1185">Reference proteome</keyword>
<dbReference type="InterPro" id="IPR013098">
    <property type="entry name" value="Ig_I-set"/>
</dbReference>
<dbReference type="Ensembl" id="ENSACLT00000078710.1">
    <property type="protein sequence ID" value="ENSACLP00000050375.1"/>
    <property type="gene ID" value="ENSACLG00000006113.2"/>
</dbReference>
<reference evidence="3" key="1">
    <citation type="submission" date="2018-05" db="EMBL/GenBank/DDBJ databases">
        <authorList>
            <person name="Datahose"/>
        </authorList>
    </citation>
    <scope>NUCLEOTIDE SEQUENCE</scope>
</reference>
<dbReference type="Gene3D" id="2.60.40.10">
    <property type="entry name" value="Immunoglobulins"/>
    <property type="match status" value="3"/>
</dbReference>
<dbReference type="Proteomes" id="UP000265100">
    <property type="component" value="Chromosome 6"/>
</dbReference>
<evidence type="ECO:0000313" key="4">
    <source>
        <dbReference type="Proteomes" id="UP000265100"/>
    </source>
</evidence>
<dbReference type="InterPro" id="IPR003599">
    <property type="entry name" value="Ig_sub"/>
</dbReference>
<dbReference type="InterPro" id="IPR047012">
    <property type="entry name" value="ICAM_VCAM"/>
</dbReference>
<sequence length="348" mass="38364">MASPGWAVALMLFQLFHSGTSYPVFTSTPSLPPEFALPFPNVSLVASPITPGESTQSVLCPLKISPSTVVVRFGDPVKANCSIQRMGYFGIGWEVPLNRPNFTSQGFLIWSVEKMTDWTIKPVCFALSEQGGQCYSKLTLIVYKPPDRVSITFLNHSESPFEGDRYTLQCHVTEVAPAENVLVTFYSGEKMLAQMHSNTSSEKKPVTQSFTLNIVSSKEDTEAQYWCEAKLELGPEGPQHLPVMASQRLFAPQLSCPVKLKVTEGERFPCEVTGNPQPSVTWFRNGQIVAPPSHLNKKDAGNYTIQAKGLFSKNFTVEVKILPARGTANSCCGHFLLLVLLTQMITHV</sequence>
<dbReference type="InterPro" id="IPR013783">
    <property type="entry name" value="Ig-like_fold"/>
</dbReference>
<feature type="signal peptide" evidence="1">
    <location>
        <begin position="1"/>
        <end position="21"/>
    </location>
</feature>
<dbReference type="InterPro" id="IPR007110">
    <property type="entry name" value="Ig-like_dom"/>
</dbReference>
<protein>
    <recommendedName>
        <fullName evidence="2">Ig-like domain-containing protein</fullName>
    </recommendedName>
</protein>
<keyword evidence="1" id="KW-0732">Signal</keyword>
<organism evidence="3 4">
    <name type="scientific">Astatotilapia calliptera</name>
    <name type="common">Eastern happy</name>
    <name type="synonym">Chromis callipterus</name>
    <dbReference type="NCBI Taxonomy" id="8154"/>
    <lineage>
        <taxon>Eukaryota</taxon>
        <taxon>Metazoa</taxon>
        <taxon>Chordata</taxon>
        <taxon>Craniata</taxon>
        <taxon>Vertebrata</taxon>
        <taxon>Euteleostomi</taxon>
        <taxon>Actinopterygii</taxon>
        <taxon>Neopterygii</taxon>
        <taxon>Teleostei</taxon>
        <taxon>Neoteleostei</taxon>
        <taxon>Acanthomorphata</taxon>
        <taxon>Ovalentaria</taxon>
        <taxon>Cichlomorphae</taxon>
        <taxon>Cichliformes</taxon>
        <taxon>Cichlidae</taxon>
        <taxon>African cichlids</taxon>
        <taxon>Pseudocrenilabrinae</taxon>
        <taxon>Haplochromini</taxon>
        <taxon>Astatotilapia</taxon>
    </lineage>
</organism>
<dbReference type="AlphaFoldDB" id="A0AAX7T2G6"/>
<reference evidence="3" key="3">
    <citation type="submission" date="2025-09" db="UniProtKB">
        <authorList>
            <consortium name="Ensembl"/>
        </authorList>
    </citation>
    <scope>IDENTIFICATION</scope>
</reference>
<dbReference type="SMART" id="SM00409">
    <property type="entry name" value="IG"/>
    <property type="match status" value="2"/>
</dbReference>
<dbReference type="GeneTree" id="ENSGT00940000159005"/>
<dbReference type="PANTHER" id="PTHR13771:SF9">
    <property type="entry name" value="INTERCELLULAR ADHESION MOLECULE 5"/>
    <property type="match status" value="1"/>
</dbReference>
<feature type="domain" description="Ig-like" evidence="2">
    <location>
        <begin position="252"/>
        <end position="316"/>
    </location>
</feature>